<protein>
    <submittedName>
        <fullName evidence="1">Glutaredoxin-related protein</fullName>
    </submittedName>
</protein>
<dbReference type="OrthoDB" id="5679012at2"/>
<dbReference type="EMBL" id="CP014672">
    <property type="protein sequence ID" value="ANW98821.1"/>
    <property type="molecule type" value="Genomic_DNA"/>
</dbReference>
<dbReference type="Gene3D" id="3.40.30.10">
    <property type="entry name" value="Glutaredoxin"/>
    <property type="match status" value="1"/>
</dbReference>
<organism evidence="1 2">
    <name type="scientific">Thermoclostridium stercorarium subsp. thermolacticum DSM 2910</name>
    <dbReference type="NCBI Taxonomy" id="1121336"/>
    <lineage>
        <taxon>Bacteria</taxon>
        <taxon>Bacillati</taxon>
        <taxon>Bacillota</taxon>
        <taxon>Clostridia</taxon>
        <taxon>Eubacteriales</taxon>
        <taxon>Oscillospiraceae</taxon>
        <taxon>Thermoclostridium</taxon>
    </lineage>
</organism>
<dbReference type="RefSeq" id="WP_015359139.1">
    <property type="nucleotide sequence ID" value="NZ_CP014672.1"/>
</dbReference>
<proteinExistence type="predicted"/>
<dbReference type="Proteomes" id="UP000092971">
    <property type="component" value="Chromosome"/>
</dbReference>
<evidence type="ECO:0000313" key="2">
    <source>
        <dbReference type="Proteomes" id="UP000092971"/>
    </source>
</evidence>
<dbReference type="AlphaFoldDB" id="A0A1B1YDI7"/>
<accession>A0A1B1YDI7</accession>
<gene>
    <name evidence="1" type="ORF">CSTERTH_07185</name>
</gene>
<evidence type="ECO:0000313" key="1">
    <source>
        <dbReference type="EMBL" id="ANW98821.1"/>
    </source>
</evidence>
<name>A0A1B1YDI7_THEST</name>
<reference evidence="1 2" key="1">
    <citation type="submission" date="2016-02" db="EMBL/GenBank/DDBJ databases">
        <title>Comparison of Clostridium stercorarium subspecies using comparative genomics and transcriptomics.</title>
        <authorList>
            <person name="Schellenberg J."/>
            <person name="Thallinger G."/>
            <person name="Levin D.B."/>
            <person name="Zhang X."/>
            <person name="Alvare G."/>
            <person name="Fristensky B."/>
            <person name="Sparling R."/>
        </authorList>
    </citation>
    <scope>NUCLEOTIDE SEQUENCE [LARGE SCALE GENOMIC DNA]</scope>
    <source>
        <strain evidence="1 2">DSM 2910</strain>
    </source>
</reference>
<sequence>MIKIYGMDTCPDCAYIKEQIENNPNFEYMDIGSHVRVLKEFLKIRDNSEIFLHVKENGQIGIPCFVLEDGRITLDAKEAGLKNRPDENPAFCSLGANSEGKRC</sequence>